<accession>A0A2Z3JR94</accession>
<dbReference type="RefSeq" id="WP_109827616.1">
    <property type="nucleotide sequence ID" value="NZ_CP029494.1"/>
</dbReference>
<keyword evidence="3" id="KW-1185">Reference proteome</keyword>
<protein>
    <submittedName>
        <fullName evidence="2">Uncharacterized protein</fullName>
    </submittedName>
</protein>
<name>A0A2Z3JR94_9DEIO</name>
<dbReference type="OrthoDB" id="65478at2"/>
<organism evidence="2 3">
    <name type="scientific">Deinococcus irradiatisoli</name>
    <dbReference type="NCBI Taxonomy" id="2202254"/>
    <lineage>
        <taxon>Bacteria</taxon>
        <taxon>Thermotogati</taxon>
        <taxon>Deinococcota</taxon>
        <taxon>Deinococci</taxon>
        <taxon>Deinococcales</taxon>
        <taxon>Deinococcaceae</taxon>
        <taxon>Deinococcus</taxon>
    </lineage>
</organism>
<evidence type="ECO:0000313" key="3">
    <source>
        <dbReference type="Proteomes" id="UP000245368"/>
    </source>
</evidence>
<dbReference type="KEGG" id="dez:DKM44_12165"/>
<feature type="region of interest" description="Disordered" evidence="1">
    <location>
        <begin position="134"/>
        <end position="189"/>
    </location>
</feature>
<dbReference type="AlphaFoldDB" id="A0A2Z3JR94"/>
<evidence type="ECO:0000256" key="1">
    <source>
        <dbReference type="SAM" id="MobiDB-lite"/>
    </source>
</evidence>
<proteinExistence type="predicted"/>
<evidence type="ECO:0000313" key="2">
    <source>
        <dbReference type="EMBL" id="AWN23888.1"/>
    </source>
</evidence>
<dbReference type="Proteomes" id="UP000245368">
    <property type="component" value="Chromosome"/>
</dbReference>
<feature type="compositionally biased region" description="Polar residues" evidence="1">
    <location>
        <begin position="169"/>
        <end position="182"/>
    </location>
</feature>
<feature type="compositionally biased region" description="Basic and acidic residues" evidence="1">
    <location>
        <begin position="63"/>
        <end position="74"/>
    </location>
</feature>
<reference evidence="2 3" key="1">
    <citation type="submission" date="2018-05" db="EMBL/GenBank/DDBJ databases">
        <title>Complete Genome Sequence of Deinococcus sp. strain 17bor-2.</title>
        <authorList>
            <person name="Srinivasan S."/>
        </authorList>
    </citation>
    <scope>NUCLEOTIDE SEQUENCE [LARGE SCALE GENOMIC DNA]</scope>
    <source>
        <strain evidence="2 3">17bor-2</strain>
    </source>
</reference>
<gene>
    <name evidence="2" type="ORF">DKM44_12165</name>
</gene>
<sequence>MSADQNNRDPKNDLSVPGDPKDNHEEHYTTAPPEDRVGTQDRGIGGIQNQEDHQSGQGAQTFKGRDPLVTRDPVEFEHMLQGAAYAGAEGSVGDLGPVPPAVSVPGELSAGVAAMPGAGVVPGATLGGVVTPDPFLARDIDPNASYTPPSEEVSSHPNEGAADVPAGSPSEQYLESNLNDTVSTDKDRS</sequence>
<dbReference type="EMBL" id="CP029494">
    <property type="protein sequence ID" value="AWN23888.1"/>
    <property type="molecule type" value="Genomic_DNA"/>
</dbReference>
<feature type="compositionally biased region" description="Basic and acidic residues" evidence="1">
    <location>
        <begin position="19"/>
        <end position="39"/>
    </location>
</feature>
<feature type="region of interest" description="Disordered" evidence="1">
    <location>
        <begin position="1"/>
        <end position="74"/>
    </location>
</feature>
<feature type="compositionally biased region" description="Basic and acidic residues" evidence="1">
    <location>
        <begin position="1"/>
        <end position="12"/>
    </location>
</feature>